<dbReference type="STRING" id="40578.Xbed_00847"/>
<dbReference type="EMBL" id="MUBK01000004">
    <property type="protein sequence ID" value="OTA21194.1"/>
    <property type="molecule type" value="Genomic_DNA"/>
</dbReference>
<sequence>MTGIIPNGIGSDWVNTLSTSTLLFTLYERRILEIVMQMIERNHHLCKRTVCEHVVLKRIFLKRIFLKRIVFKRIVFKRCVSRLFIQVLTTLFFINVMCNPTAVAMPDTHENVARVVSGIISYTHWPATPTALRLCLVPPSNYISVLTHTNVISDHTELQVESLNFNVEQLIKRCDIIYYGQVAPQLQHQVINQKNDKPLLTIAENNPGCEIGSAFCLNIDSTQATFSLNLDILTRSGVRVNPNVLQLARKVE</sequence>
<accession>A0A1Y2SQE0</accession>
<proteinExistence type="predicted"/>
<dbReference type="Proteomes" id="UP000194204">
    <property type="component" value="Unassembled WGS sequence"/>
</dbReference>
<evidence type="ECO:0008006" key="3">
    <source>
        <dbReference type="Google" id="ProtNLM"/>
    </source>
</evidence>
<organism evidence="1 2">
    <name type="scientific">Xenorhabdus beddingii</name>
    <dbReference type="NCBI Taxonomy" id="40578"/>
    <lineage>
        <taxon>Bacteria</taxon>
        <taxon>Pseudomonadati</taxon>
        <taxon>Pseudomonadota</taxon>
        <taxon>Gammaproteobacteria</taxon>
        <taxon>Enterobacterales</taxon>
        <taxon>Morganellaceae</taxon>
        <taxon>Xenorhabdus</taxon>
    </lineage>
</organism>
<gene>
    <name evidence="1" type="ORF">Xbed_00847</name>
</gene>
<keyword evidence="2" id="KW-1185">Reference proteome</keyword>
<name>A0A1Y2SQE0_9GAMM</name>
<reference evidence="1 2" key="1">
    <citation type="submission" date="2017-01" db="EMBL/GenBank/DDBJ databases">
        <title>Deconstructing symbiosis and pathogenesis requirements using a combined genomic-metabolomic approach.</title>
        <authorList>
            <person name="Tobias N.J."/>
            <person name="Wolff H."/>
            <person name="Djahanschiri B."/>
            <person name="Ebersberger I."/>
            <person name="Bode H.B."/>
        </authorList>
    </citation>
    <scope>NUCLEOTIDE SEQUENCE [LARGE SCALE GENOMIC DNA]</scope>
    <source>
        <strain evidence="1 2">DSM 4764</strain>
    </source>
</reference>
<dbReference type="AlphaFoldDB" id="A0A1Y2SQE0"/>
<dbReference type="Pfam" id="PF13689">
    <property type="entry name" value="DUF4154"/>
    <property type="match status" value="1"/>
</dbReference>
<dbReference type="InterPro" id="IPR025293">
    <property type="entry name" value="YfiR/HmsC-like"/>
</dbReference>
<protein>
    <recommendedName>
        <fullName evidence="3">YfiR family protein</fullName>
    </recommendedName>
</protein>
<evidence type="ECO:0000313" key="1">
    <source>
        <dbReference type="EMBL" id="OTA21194.1"/>
    </source>
</evidence>
<evidence type="ECO:0000313" key="2">
    <source>
        <dbReference type="Proteomes" id="UP000194204"/>
    </source>
</evidence>
<comment type="caution">
    <text evidence="1">The sequence shown here is derived from an EMBL/GenBank/DDBJ whole genome shotgun (WGS) entry which is preliminary data.</text>
</comment>